<dbReference type="InterPro" id="IPR002403">
    <property type="entry name" value="Cyt_P450_E_grp-IV"/>
</dbReference>
<evidence type="ECO:0000256" key="5">
    <source>
        <dbReference type="PIRSR" id="PIRSR602403-1"/>
    </source>
</evidence>
<name>A0A7S2Y090_9STRA</name>
<organism evidence="7">
    <name type="scientific">Fibrocapsa japonica</name>
    <dbReference type="NCBI Taxonomy" id="94617"/>
    <lineage>
        <taxon>Eukaryota</taxon>
        <taxon>Sar</taxon>
        <taxon>Stramenopiles</taxon>
        <taxon>Ochrophyta</taxon>
        <taxon>Raphidophyceae</taxon>
        <taxon>Chattonellales</taxon>
        <taxon>Chattonellaceae</taxon>
        <taxon>Fibrocapsa</taxon>
    </lineage>
</organism>
<dbReference type="InterPro" id="IPR036396">
    <property type="entry name" value="Cyt_P450_sf"/>
</dbReference>
<dbReference type="GO" id="GO:0005506">
    <property type="term" value="F:iron ion binding"/>
    <property type="evidence" value="ECO:0007669"/>
    <property type="project" value="InterPro"/>
</dbReference>
<dbReference type="SUPFAM" id="SSF48264">
    <property type="entry name" value="Cytochrome P450"/>
    <property type="match status" value="1"/>
</dbReference>
<evidence type="ECO:0000256" key="2">
    <source>
        <dbReference type="ARBA" id="ARBA00022617"/>
    </source>
</evidence>
<keyword evidence="3 5" id="KW-0479">Metal-binding</keyword>
<reference evidence="7" key="1">
    <citation type="submission" date="2021-01" db="EMBL/GenBank/DDBJ databases">
        <authorList>
            <person name="Corre E."/>
            <person name="Pelletier E."/>
            <person name="Niang G."/>
            <person name="Scheremetjew M."/>
            <person name="Finn R."/>
            <person name="Kale V."/>
            <person name="Holt S."/>
            <person name="Cochrane G."/>
            <person name="Meng A."/>
            <person name="Brown T."/>
            <person name="Cohen L."/>
        </authorList>
    </citation>
    <scope>NUCLEOTIDE SEQUENCE</scope>
    <source>
        <strain evidence="7">CCMP1661</strain>
    </source>
</reference>
<gene>
    <name evidence="7" type="ORF">FJAP1339_LOCUS9560</name>
</gene>
<dbReference type="PANTHER" id="PTHR24304">
    <property type="entry name" value="CYTOCHROME P450 FAMILY 7"/>
    <property type="match status" value="1"/>
</dbReference>
<dbReference type="EMBL" id="HBHR01018856">
    <property type="protein sequence ID" value="CAD9870269.1"/>
    <property type="molecule type" value="Transcribed_RNA"/>
</dbReference>
<keyword evidence="4 5" id="KW-0408">Iron</keyword>
<dbReference type="InterPro" id="IPR001128">
    <property type="entry name" value="Cyt_P450"/>
</dbReference>
<dbReference type="PRINTS" id="PR00385">
    <property type="entry name" value="P450"/>
</dbReference>
<feature type="binding site" description="axial binding residue" evidence="5">
    <location>
        <position position="388"/>
    </location>
    <ligand>
        <name>heme</name>
        <dbReference type="ChEBI" id="CHEBI:30413"/>
    </ligand>
    <ligandPart>
        <name>Fe</name>
        <dbReference type="ChEBI" id="CHEBI:18248"/>
    </ligandPart>
</feature>
<keyword evidence="6" id="KW-0560">Oxidoreductase</keyword>
<evidence type="ECO:0000256" key="6">
    <source>
        <dbReference type="RuleBase" id="RU000461"/>
    </source>
</evidence>
<keyword evidence="2 5" id="KW-0349">Heme</keyword>
<dbReference type="AlphaFoldDB" id="A0A7S2Y090"/>
<dbReference type="PROSITE" id="PS00086">
    <property type="entry name" value="CYTOCHROME_P450"/>
    <property type="match status" value="1"/>
</dbReference>
<evidence type="ECO:0000256" key="1">
    <source>
        <dbReference type="ARBA" id="ARBA00010617"/>
    </source>
</evidence>
<evidence type="ECO:0000256" key="4">
    <source>
        <dbReference type="ARBA" id="ARBA00023004"/>
    </source>
</evidence>
<dbReference type="GO" id="GO:0016705">
    <property type="term" value="F:oxidoreductase activity, acting on paired donors, with incorporation or reduction of molecular oxygen"/>
    <property type="evidence" value="ECO:0007669"/>
    <property type="project" value="InterPro"/>
</dbReference>
<protein>
    <submittedName>
        <fullName evidence="7">Uncharacterized protein</fullName>
    </submittedName>
</protein>
<evidence type="ECO:0000256" key="3">
    <source>
        <dbReference type="ARBA" id="ARBA00022723"/>
    </source>
</evidence>
<dbReference type="GO" id="GO:0020037">
    <property type="term" value="F:heme binding"/>
    <property type="evidence" value="ECO:0007669"/>
    <property type="project" value="InterPro"/>
</dbReference>
<proteinExistence type="inferred from homology"/>
<comment type="similarity">
    <text evidence="1 6">Belongs to the cytochrome P450 family.</text>
</comment>
<dbReference type="InterPro" id="IPR017972">
    <property type="entry name" value="Cyt_P450_CS"/>
</dbReference>
<dbReference type="PANTHER" id="PTHR24304:SF2">
    <property type="entry name" value="24-HYDROXYCHOLESTEROL 7-ALPHA-HYDROXYLASE"/>
    <property type="match status" value="1"/>
</dbReference>
<dbReference type="CDD" id="cd11042">
    <property type="entry name" value="CYP51-like"/>
    <property type="match status" value="1"/>
</dbReference>
<comment type="cofactor">
    <cofactor evidence="5">
        <name>heme</name>
        <dbReference type="ChEBI" id="CHEBI:30413"/>
    </cofactor>
</comment>
<dbReference type="Pfam" id="PF00067">
    <property type="entry name" value="p450"/>
    <property type="match status" value="1"/>
</dbReference>
<dbReference type="Gene3D" id="1.10.630.10">
    <property type="entry name" value="Cytochrome P450"/>
    <property type="match status" value="1"/>
</dbReference>
<sequence>MGAPVIGNFMAFIKSPLGMIKESYDKYGPVFTVPMAHKKLTFLIGPEASSPFFRSSDESLSQNEVYGFMKPVFGPNVVYDAEPKKRNYQMQQMANGLRAARLKSYVPKIVAETEAYLAEKWGEAGSVDLLDALSELTILTASRCLHGDDVRENLFGEVSRLYHDLDKGITPISFFFPNAPLPAHSKRDKARKDMVALFSKVIKERRERGEMEKNTDILQVFMDIVYKDGSKPTDSEVTGMLIALLFAGQHTSSITSTWTTLYLLANKDILAGVIKEMDAAVGKGSLEFEALNKSMPLLHNCISEALRLHPPLIMLMRYARKAVPVKVGDREYVIPKGDIVFTSPAVSHRLPEVFSEPDKFDPSRFEAPREEHKPPFSFLGFGGGMHACMGQNFGYMQVKTVMTVLLRKYDIELTGDFPQPDYTAMVVGPKEGSCPVTYKLKK</sequence>
<dbReference type="GO" id="GO:0004497">
    <property type="term" value="F:monooxygenase activity"/>
    <property type="evidence" value="ECO:0007669"/>
    <property type="project" value="UniProtKB-KW"/>
</dbReference>
<keyword evidence="6" id="KW-0503">Monooxygenase</keyword>
<evidence type="ECO:0000313" key="7">
    <source>
        <dbReference type="EMBL" id="CAD9870269.1"/>
    </source>
</evidence>
<accession>A0A7S2Y090</accession>
<dbReference type="InterPro" id="IPR050529">
    <property type="entry name" value="CYP450_sterol_14alpha_dmase"/>
</dbReference>
<dbReference type="PRINTS" id="PR00465">
    <property type="entry name" value="EP450IV"/>
</dbReference>